<organism evidence="1 3">
    <name type="scientific">Adineta steineri</name>
    <dbReference type="NCBI Taxonomy" id="433720"/>
    <lineage>
        <taxon>Eukaryota</taxon>
        <taxon>Metazoa</taxon>
        <taxon>Spiralia</taxon>
        <taxon>Gnathifera</taxon>
        <taxon>Rotifera</taxon>
        <taxon>Eurotatoria</taxon>
        <taxon>Bdelloidea</taxon>
        <taxon>Adinetida</taxon>
        <taxon>Adinetidae</taxon>
        <taxon>Adineta</taxon>
    </lineage>
</organism>
<proteinExistence type="predicted"/>
<evidence type="ECO:0000313" key="2">
    <source>
        <dbReference type="EMBL" id="CAF3818878.1"/>
    </source>
</evidence>
<dbReference type="Proteomes" id="UP000663844">
    <property type="component" value="Unassembled WGS sequence"/>
</dbReference>
<dbReference type="Proteomes" id="UP000663845">
    <property type="component" value="Unassembled WGS sequence"/>
</dbReference>
<dbReference type="EMBL" id="CAJOAZ010001467">
    <property type="protein sequence ID" value="CAF3818878.1"/>
    <property type="molecule type" value="Genomic_DNA"/>
</dbReference>
<dbReference type="AlphaFoldDB" id="A0A813XNY8"/>
<evidence type="ECO:0000313" key="1">
    <source>
        <dbReference type="EMBL" id="CAF0874230.1"/>
    </source>
</evidence>
<accession>A0A813XNY8</accession>
<comment type="caution">
    <text evidence="1">The sequence shown here is derived from an EMBL/GenBank/DDBJ whole genome shotgun (WGS) entry which is preliminary data.</text>
</comment>
<reference evidence="1" key="1">
    <citation type="submission" date="2021-02" db="EMBL/GenBank/DDBJ databases">
        <authorList>
            <person name="Nowell W R."/>
        </authorList>
    </citation>
    <scope>NUCLEOTIDE SEQUENCE</scope>
</reference>
<name>A0A813XNY8_9BILA</name>
<dbReference type="EMBL" id="CAJNOG010000064">
    <property type="protein sequence ID" value="CAF0874230.1"/>
    <property type="molecule type" value="Genomic_DNA"/>
</dbReference>
<gene>
    <name evidence="1" type="ORF">JYZ213_LOCUS9128</name>
    <name evidence="2" type="ORF">OXD698_LOCUS19313</name>
</gene>
<protein>
    <submittedName>
        <fullName evidence="1">Uncharacterized protein</fullName>
    </submittedName>
</protein>
<evidence type="ECO:0000313" key="3">
    <source>
        <dbReference type="Proteomes" id="UP000663845"/>
    </source>
</evidence>
<sequence length="240" mass="28551">MLIFYLFFKRKDYVLYNQLTENIWSTRFDTSEDPTDHICIHTTDMIKQSINKFPNATKLTFCEDFEVSRDFIIVGLDHIFPLKKNTKLSIECHHFSFEQLIKLLQFTLNIHTLKLDSIVILHRNNLNLIQQNSLTQLVSETNIIRKITISKEITLEKIQLLTTVFRRMENLTINLFKQDLKPIAHFLLSKPNNNTRYLSSLCISKQINDLMVILKNLIESKKLLCDYILKVINRKLYLWW</sequence>